<dbReference type="SUPFAM" id="SSF55729">
    <property type="entry name" value="Acyl-CoA N-acyltransferases (Nat)"/>
    <property type="match status" value="1"/>
</dbReference>
<reference evidence="2 3" key="1">
    <citation type="submission" date="2020-10" db="EMBL/GenBank/DDBJ databases">
        <title>Aquamicrobium zhengzhouensis sp. nov., a exopolysaccharide producing bacterium isolated from farmland soil.</title>
        <authorList>
            <person name="Wang X."/>
        </authorList>
    </citation>
    <scope>NUCLEOTIDE SEQUENCE [LARGE SCALE GENOMIC DNA]</scope>
    <source>
        <strain evidence="3">cd-1</strain>
    </source>
</reference>
<keyword evidence="3" id="KW-1185">Reference proteome</keyword>
<comment type="caution">
    <text evidence="2">The sequence shown here is derived from an EMBL/GenBank/DDBJ whole genome shotgun (WGS) entry which is preliminary data.</text>
</comment>
<name>A0ABS0S9P6_9HYPH</name>
<dbReference type="InterPro" id="IPR000182">
    <property type="entry name" value="GNAT_dom"/>
</dbReference>
<dbReference type="Proteomes" id="UP000601789">
    <property type="component" value="Unassembled WGS sequence"/>
</dbReference>
<gene>
    <name evidence="2" type="ORF">IOD40_04845</name>
</gene>
<dbReference type="Pfam" id="PF13420">
    <property type="entry name" value="Acetyltransf_4"/>
    <property type="match status" value="1"/>
</dbReference>
<evidence type="ECO:0000259" key="1">
    <source>
        <dbReference type="PROSITE" id="PS51186"/>
    </source>
</evidence>
<dbReference type="CDD" id="cd04301">
    <property type="entry name" value="NAT_SF"/>
    <property type="match status" value="1"/>
</dbReference>
<dbReference type="Gene3D" id="3.40.630.30">
    <property type="match status" value="1"/>
</dbReference>
<dbReference type="InterPro" id="IPR016181">
    <property type="entry name" value="Acyl_CoA_acyltransferase"/>
</dbReference>
<dbReference type="EMBL" id="JADGMQ010000002">
    <property type="protein sequence ID" value="MBI1619992.1"/>
    <property type="molecule type" value="Genomic_DNA"/>
</dbReference>
<dbReference type="PROSITE" id="PS51186">
    <property type="entry name" value="GNAT"/>
    <property type="match status" value="1"/>
</dbReference>
<evidence type="ECO:0000313" key="2">
    <source>
        <dbReference type="EMBL" id="MBI1619992.1"/>
    </source>
</evidence>
<protein>
    <submittedName>
        <fullName evidence="2">N-acetyltransferase</fullName>
    </submittedName>
</protein>
<dbReference type="PANTHER" id="PTHR43072">
    <property type="entry name" value="N-ACETYLTRANSFERASE"/>
    <property type="match status" value="1"/>
</dbReference>
<feature type="domain" description="N-acetyltransferase" evidence="1">
    <location>
        <begin position="8"/>
        <end position="171"/>
    </location>
</feature>
<dbReference type="PANTHER" id="PTHR43072:SF8">
    <property type="entry name" value="ACYLTRANSFERASE FABY-RELATED"/>
    <property type="match status" value="1"/>
</dbReference>
<dbReference type="RefSeq" id="WP_198474870.1">
    <property type="nucleotide sequence ID" value="NZ_JADGMQ010000002.1"/>
</dbReference>
<proteinExistence type="predicted"/>
<sequence>MPHRNTLPTVRDSTVDDMAAVHAIYAHHVLYGSATFEEVPPSLEEMLTRREAVLGSGLPYIVAEVEGVVQGYAYAGMFRPRIAYRYTIENSVYLAPDMGGRGLGKALLIELIARCEKGPWRQMIAVIGDSENHGSIGLHRSLGFHHTGTLTSTGFKFGRWVDTVMMQRSLGDGDASLPEQPTIKSSK</sequence>
<accession>A0ABS0S9P6</accession>
<evidence type="ECO:0000313" key="3">
    <source>
        <dbReference type="Proteomes" id="UP000601789"/>
    </source>
</evidence>
<organism evidence="2 3">
    <name type="scientific">Aquamicrobium zhengzhouense</name>
    <dbReference type="NCBI Taxonomy" id="2781738"/>
    <lineage>
        <taxon>Bacteria</taxon>
        <taxon>Pseudomonadati</taxon>
        <taxon>Pseudomonadota</taxon>
        <taxon>Alphaproteobacteria</taxon>
        <taxon>Hyphomicrobiales</taxon>
        <taxon>Phyllobacteriaceae</taxon>
        <taxon>Aquamicrobium</taxon>
    </lineage>
</organism>